<evidence type="ECO:0000313" key="2">
    <source>
        <dbReference type="EMBL" id="KAK4020230.1"/>
    </source>
</evidence>
<comment type="caution">
    <text evidence="2">The sequence shown here is derived from an EMBL/GenBank/DDBJ whole genome shotgun (WGS) entry which is preliminary data.</text>
</comment>
<organism evidence="2 3">
    <name type="scientific">Daphnia magna</name>
    <dbReference type="NCBI Taxonomy" id="35525"/>
    <lineage>
        <taxon>Eukaryota</taxon>
        <taxon>Metazoa</taxon>
        <taxon>Ecdysozoa</taxon>
        <taxon>Arthropoda</taxon>
        <taxon>Crustacea</taxon>
        <taxon>Branchiopoda</taxon>
        <taxon>Diplostraca</taxon>
        <taxon>Cladocera</taxon>
        <taxon>Anomopoda</taxon>
        <taxon>Daphniidae</taxon>
        <taxon>Daphnia</taxon>
    </lineage>
</organism>
<keyword evidence="3" id="KW-1185">Reference proteome</keyword>
<keyword evidence="1" id="KW-0812">Transmembrane</keyword>
<keyword evidence="1" id="KW-1133">Transmembrane helix</keyword>
<dbReference type="EMBL" id="JAOYFB010000036">
    <property type="protein sequence ID" value="KAK4020230.1"/>
    <property type="molecule type" value="Genomic_DNA"/>
</dbReference>
<reference evidence="2 3" key="1">
    <citation type="journal article" date="2023" name="Nucleic Acids Res.">
        <title>The hologenome of Daphnia magna reveals possible DNA methylation and microbiome-mediated evolution of the host genome.</title>
        <authorList>
            <person name="Chaturvedi A."/>
            <person name="Li X."/>
            <person name="Dhandapani V."/>
            <person name="Marshall H."/>
            <person name="Kissane S."/>
            <person name="Cuenca-Cambronero M."/>
            <person name="Asole G."/>
            <person name="Calvet F."/>
            <person name="Ruiz-Romero M."/>
            <person name="Marangio P."/>
            <person name="Guigo R."/>
            <person name="Rago D."/>
            <person name="Mirbahai L."/>
            <person name="Eastwood N."/>
            <person name="Colbourne J.K."/>
            <person name="Zhou J."/>
            <person name="Mallon E."/>
            <person name="Orsini L."/>
        </authorList>
    </citation>
    <scope>NUCLEOTIDE SEQUENCE [LARGE SCALE GENOMIC DNA]</scope>
    <source>
        <strain evidence="2">LRV0_1</strain>
    </source>
</reference>
<evidence type="ECO:0000313" key="3">
    <source>
        <dbReference type="Proteomes" id="UP001234178"/>
    </source>
</evidence>
<accession>A0ABR0A5I2</accession>
<keyword evidence="1" id="KW-0472">Membrane</keyword>
<proteinExistence type="predicted"/>
<protein>
    <submittedName>
        <fullName evidence="2">Uncharacterized protein</fullName>
    </submittedName>
</protein>
<feature type="transmembrane region" description="Helical" evidence="1">
    <location>
        <begin position="20"/>
        <end position="38"/>
    </location>
</feature>
<gene>
    <name evidence="2" type="ORF">OUZ56_002225</name>
</gene>
<evidence type="ECO:0000256" key="1">
    <source>
        <dbReference type="SAM" id="Phobius"/>
    </source>
</evidence>
<name>A0ABR0A5I2_9CRUS</name>
<dbReference type="Proteomes" id="UP001234178">
    <property type="component" value="Unassembled WGS sequence"/>
</dbReference>
<sequence length="120" mass="13372">MSDCRMVLYGTGCQISSSLRLIPFTAPVVFFLGSAYYFKKKIASSIRLEVGHVAQSHSIVPLEIFSKEKRNNPDPLCYESRKYSFALQLPIKTCIFSGEMSSNDFLWVFGGACVNSLSVV</sequence>